<gene>
    <name evidence="7" type="ORF">BJ997_002423</name>
</gene>
<evidence type="ECO:0000256" key="3">
    <source>
        <dbReference type="ARBA" id="ARBA00022692"/>
    </source>
</evidence>
<evidence type="ECO:0000313" key="8">
    <source>
        <dbReference type="Proteomes" id="UP000561726"/>
    </source>
</evidence>
<evidence type="ECO:0000256" key="4">
    <source>
        <dbReference type="ARBA" id="ARBA00022989"/>
    </source>
</evidence>
<evidence type="ECO:0000256" key="1">
    <source>
        <dbReference type="ARBA" id="ARBA00004651"/>
    </source>
</evidence>
<dbReference type="EMBL" id="JACHBQ010000001">
    <property type="protein sequence ID" value="MBB5641875.1"/>
    <property type="molecule type" value="Genomic_DNA"/>
</dbReference>
<feature type="transmembrane region" description="Helical" evidence="6">
    <location>
        <begin position="93"/>
        <end position="114"/>
    </location>
</feature>
<evidence type="ECO:0000256" key="6">
    <source>
        <dbReference type="SAM" id="Phobius"/>
    </source>
</evidence>
<keyword evidence="3 6" id="KW-0812">Transmembrane</keyword>
<feature type="transmembrane region" description="Helical" evidence="6">
    <location>
        <begin position="20"/>
        <end position="39"/>
    </location>
</feature>
<keyword evidence="5 6" id="KW-0472">Membrane</keyword>
<feature type="transmembrane region" description="Helical" evidence="6">
    <location>
        <begin position="247"/>
        <end position="280"/>
    </location>
</feature>
<dbReference type="Proteomes" id="UP000561726">
    <property type="component" value="Unassembled WGS sequence"/>
</dbReference>
<dbReference type="GO" id="GO:0005886">
    <property type="term" value="C:plasma membrane"/>
    <property type="evidence" value="ECO:0007669"/>
    <property type="project" value="UniProtKB-SubCell"/>
</dbReference>
<keyword evidence="2" id="KW-1003">Cell membrane</keyword>
<feature type="transmembrane region" description="Helical" evidence="6">
    <location>
        <begin position="120"/>
        <end position="141"/>
    </location>
</feature>
<dbReference type="Pfam" id="PF02653">
    <property type="entry name" value="BPD_transp_2"/>
    <property type="match status" value="1"/>
</dbReference>
<keyword evidence="4 6" id="KW-1133">Transmembrane helix</keyword>
<dbReference type="GO" id="GO:0022857">
    <property type="term" value="F:transmembrane transporter activity"/>
    <property type="evidence" value="ECO:0007669"/>
    <property type="project" value="InterPro"/>
</dbReference>
<dbReference type="RefSeq" id="WP_201771685.1">
    <property type="nucleotide sequence ID" value="NZ_JACHBQ010000001.1"/>
</dbReference>
<accession>A0A7W9E5F0</accession>
<comment type="caution">
    <text evidence="7">The sequence shown here is derived from an EMBL/GenBank/DDBJ whole genome shotgun (WGS) entry which is preliminary data.</text>
</comment>
<feature type="transmembrane region" description="Helical" evidence="6">
    <location>
        <begin position="213"/>
        <end position="235"/>
    </location>
</feature>
<dbReference type="PANTHER" id="PTHR32196">
    <property type="entry name" value="ABC TRANSPORTER PERMEASE PROTEIN YPHD-RELATED-RELATED"/>
    <property type="match status" value="1"/>
</dbReference>
<name>A0A7W9E5F0_9MICO</name>
<reference evidence="7 8" key="1">
    <citation type="submission" date="2020-08" db="EMBL/GenBank/DDBJ databases">
        <title>Sequencing the genomes of 1000 actinobacteria strains.</title>
        <authorList>
            <person name="Klenk H.-P."/>
        </authorList>
    </citation>
    <scope>NUCLEOTIDE SEQUENCE [LARGE SCALE GENOMIC DNA]</scope>
    <source>
        <strain evidence="7 8">DSM 21065</strain>
    </source>
</reference>
<feature type="transmembrane region" description="Helical" evidence="6">
    <location>
        <begin position="162"/>
        <end position="183"/>
    </location>
</feature>
<organism evidence="7 8">
    <name type="scientific">Cryobacterium roopkundense</name>
    <dbReference type="NCBI Taxonomy" id="1001240"/>
    <lineage>
        <taxon>Bacteria</taxon>
        <taxon>Bacillati</taxon>
        <taxon>Actinomycetota</taxon>
        <taxon>Actinomycetes</taxon>
        <taxon>Micrococcales</taxon>
        <taxon>Microbacteriaceae</taxon>
        <taxon>Cryobacterium</taxon>
    </lineage>
</organism>
<sequence>MNPQTLLSTIGRLSRELRAVWMLLFVSLLLFIATPLFLTGPNLLNVLLAASVTVLLAAGQTYVIIVGEIDLSVGATLGLSAAVTALTLQTQPFLVGLIVGLGVGAAAGALNGLLVTKLRMPSFIATLGSMSVLAGLTLYITRGNPVAIRNGTFLDLGQAKPFGVPMPVWIILAVIVVFSVILARTRFGRHVYATGDNAEAARLSGINVHRVKILAFVISGALSSVAGFILAARLGAAQPTAGSGLELAAIAAVIIGGTSLAGGRGALIGTFIGAILLGVIDNGLNLLNISPFLQGVVKGLVILFAVFLDRNSELIRGLWRLMSSLRRPKGPLPGSSDLTMPSEAKCSSSA</sequence>
<comment type="subcellular location">
    <subcellularLocation>
        <location evidence="1">Cell membrane</location>
        <topology evidence="1">Multi-pass membrane protein</topology>
    </subcellularLocation>
</comment>
<feature type="transmembrane region" description="Helical" evidence="6">
    <location>
        <begin position="46"/>
        <end position="65"/>
    </location>
</feature>
<feature type="transmembrane region" description="Helical" evidence="6">
    <location>
        <begin position="71"/>
        <end position="88"/>
    </location>
</feature>
<protein>
    <submittedName>
        <fullName evidence="7">Ribose transport system permease protein</fullName>
    </submittedName>
</protein>
<evidence type="ECO:0000313" key="7">
    <source>
        <dbReference type="EMBL" id="MBB5641875.1"/>
    </source>
</evidence>
<dbReference type="AlphaFoldDB" id="A0A7W9E5F0"/>
<feature type="transmembrane region" description="Helical" evidence="6">
    <location>
        <begin position="286"/>
        <end position="308"/>
    </location>
</feature>
<dbReference type="InterPro" id="IPR001851">
    <property type="entry name" value="ABC_transp_permease"/>
</dbReference>
<evidence type="ECO:0000256" key="5">
    <source>
        <dbReference type="ARBA" id="ARBA00023136"/>
    </source>
</evidence>
<evidence type="ECO:0000256" key="2">
    <source>
        <dbReference type="ARBA" id="ARBA00022475"/>
    </source>
</evidence>
<proteinExistence type="predicted"/>
<dbReference type="CDD" id="cd06579">
    <property type="entry name" value="TM_PBP1_transp_AraH_like"/>
    <property type="match status" value="1"/>
</dbReference>